<protein>
    <recommendedName>
        <fullName evidence="5">IcmX (IcmY)</fullName>
    </recommendedName>
</protein>
<accession>A0A364LHD3</accession>
<evidence type="ECO:0008006" key="5">
    <source>
        <dbReference type="Google" id="ProtNLM"/>
    </source>
</evidence>
<reference evidence="3 4" key="1">
    <citation type="submission" date="2017-02" db="EMBL/GenBank/DDBJ databases">
        <title>Legionella quilivanii strain from human: case report and whole genome sequencing analysis.</title>
        <authorList>
            <person name="Lalancette C."/>
            <person name="Leduc J.-M."/>
            <person name="Levesque S."/>
            <person name="Fournier E."/>
            <person name="Saoud J."/>
            <person name="Faucher S.P."/>
            <person name="Bernard K."/>
            <person name="Martineau C."/>
            <person name="Longtin J."/>
        </authorList>
    </citation>
    <scope>NUCLEOTIDE SEQUENCE [LARGE SCALE GENOMIC DNA]</scope>
    <source>
        <strain evidence="3 4">ID143958</strain>
    </source>
</reference>
<gene>
    <name evidence="3" type="ORF">B1207_11125</name>
</gene>
<keyword evidence="2" id="KW-0732">Signal</keyword>
<evidence type="ECO:0000256" key="2">
    <source>
        <dbReference type="SAM" id="SignalP"/>
    </source>
</evidence>
<dbReference type="NCBIfam" id="NF038225">
    <property type="entry name" value="IcmX_IVB"/>
    <property type="match status" value="1"/>
</dbReference>
<feature type="region of interest" description="Disordered" evidence="1">
    <location>
        <begin position="445"/>
        <end position="465"/>
    </location>
</feature>
<feature type="signal peptide" evidence="2">
    <location>
        <begin position="1"/>
        <end position="22"/>
    </location>
</feature>
<feature type="compositionally biased region" description="Polar residues" evidence="1">
    <location>
        <begin position="452"/>
        <end position="465"/>
    </location>
</feature>
<sequence>MLLKPKQALPVLLLLCSSTVIADVPTGGLDDAGGGGQSDLPTYLQNLGKYFGYDITQYCTTGGTCSQGGGGSDTFSNLLINSQNNLAPQLSSYYSFLGALLSPGASSNGSSGQGAPIVNGGSQGNSTINSLAATTFPSYGSTSGSGVSASALIDQTANKQYMSDPVSQAVFNILTTPNSSYCVNNDGSWKQQCKYLYRSLVMSNVIGTLPSTDDFFNSSYTQGLVSQLNSNALLSPMLFSTNSGGQTTTSSPLVSDDSQNQGLTANNQVQEAANFIRYASGQVNPVALPDRNTYDSLYNKALNLSKNTEASDQIQAQTTLTDYLTRLRTYAAQVSVGIGNLYYILSKRLPQNLSGTSGNTTSQALSEYTMATWRLFNSNQSSSGGQTQQQWVEQINTANSATVQKEIAVLLAEINYQMYLSRQQQERLLLTETILLLQNSHAAEPDAGLAAGSNNSDYQNPASSS</sequence>
<evidence type="ECO:0000256" key="1">
    <source>
        <dbReference type="SAM" id="MobiDB-lite"/>
    </source>
</evidence>
<evidence type="ECO:0000313" key="4">
    <source>
        <dbReference type="Proteomes" id="UP000249458"/>
    </source>
</evidence>
<dbReference type="AlphaFoldDB" id="A0A364LHD3"/>
<dbReference type="Proteomes" id="UP000249458">
    <property type="component" value="Unassembled WGS sequence"/>
</dbReference>
<proteinExistence type="predicted"/>
<feature type="chain" id="PRO_5016561285" description="IcmX (IcmY)" evidence="2">
    <location>
        <begin position="23"/>
        <end position="465"/>
    </location>
</feature>
<name>A0A364LHD3_9GAMM</name>
<dbReference type="RefSeq" id="WP_112220047.1">
    <property type="nucleotide sequence ID" value="NZ_MVJN01000008.1"/>
</dbReference>
<evidence type="ECO:0000313" key="3">
    <source>
        <dbReference type="EMBL" id="RAP35646.1"/>
    </source>
</evidence>
<comment type="caution">
    <text evidence="3">The sequence shown here is derived from an EMBL/GenBank/DDBJ whole genome shotgun (WGS) entry which is preliminary data.</text>
</comment>
<organism evidence="3 4">
    <name type="scientific">Legionella quinlivanii</name>
    <dbReference type="NCBI Taxonomy" id="45073"/>
    <lineage>
        <taxon>Bacteria</taxon>
        <taxon>Pseudomonadati</taxon>
        <taxon>Pseudomonadota</taxon>
        <taxon>Gammaproteobacteria</taxon>
        <taxon>Legionellales</taxon>
        <taxon>Legionellaceae</taxon>
        <taxon>Legionella</taxon>
    </lineage>
</organism>
<dbReference type="EMBL" id="MVJN01000008">
    <property type="protein sequence ID" value="RAP35646.1"/>
    <property type="molecule type" value="Genomic_DNA"/>
</dbReference>